<accession>A0ABD1YAP3</accession>
<reference evidence="1 2" key="1">
    <citation type="submission" date="2024-09" db="EMBL/GenBank/DDBJ databases">
        <title>Chromosome-scale assembly of Riccia fluitans.</title>
        <authorList>
            <person name="Paukszto L."/>
            <person name="Sawicki J."/>
            <person name="Karawczyk K."/>
            <person name="Piernik-Szablinska J."/>
            <person name="Szczecinska M."/>
            <person name="Mazdziarz M."/>
        </authorList>
    </citation>
    <scope>NUCLEOTIDE SEQUENCE [LARGE SCALE GENOMIC DNA]</scope>
    <source>
        <strain evidence="1">Rf_01</strain>
        <tissue evidence="1">Aerial parts of the thallus</tissue>
    </source>
</reference>
<organism evidence="1 2">
    <name type="scientific">Riccia fluitans</name>
    <dbReference type="NCBI Taxonomy" id="41844"/>
    <lineage>
        <taxon>Eukaryota</taxon>
        <taxon>Viridiplantae</taxon>
        <taxon>Streptophyta</taxon>
        <taxon>Embryophyta</taxon>
        <taxon>Marchantiophyta</taxon>
        <taxon>Marchantiopsida</taxon>
        <taxon>Marchantiidae</taxon>
        <taxon>Marchantiales</taxon>
        <taxon>Ricciaceae</taxon>
        <taxon>Riccia</taxon>
    </lineage>
</organism>
<gene>
    <name evidence="1" type="ORF">R1flu_003689</name>
</gene>
<dbReference type="Gene3D" id="2.40.70.10">
    <property type="entry name" value="Acid Proteases"/>
    <property type="match status" value="1"/>
</dbReference>
<dbReference type="InterPro" id="IPR021109">
    <property type="entry name" value="Peptidase_aspartic_dom_sf"/>
</dbReference>
<evidence type="ECO:0000313" key="2">
    <source>
        <dbReference type="Proteomes" id="UP001605036"/>
    </source>
</evidence>
<proteinExistence type="predicted"/>
<name>A0ABD1YAP3_9MARC</name>
<dbReference type="Proteomes" id="UP001605036">
    <property type="component" value="Unassembled WGS sequence"/>
</dbReference>
<protein>
    <submittedName>
        <fullName evidence="1">Uncharacterized protein</fullName>
    </submittedName>
</protein>
<dbReference type="EMBL" id="JBHFFA010000006">
    <property type="protein sequence ID" value="KAL2623484.1"/>
    <property type="molecule type" value="Genomic_DNA"/>
</dbReference>
<dbReference type="AlphaFoldDB" id="A0ABD1YAP3"/>
<evidence type="ECO:0000313" key="1">
    <source>
        <dbReference type="EMBL" id="KAL2623484.1"/>
    </source>
</evidence>
<comment type="caution">
    <text evidence="1">The sequence shown here is derived from an EMBL/GenBank/DDBJ whole genome shotgun (WGS) entry which is preliminary data.</text>
</comment>
<sequence length="90" mass="10246">MDQLGYHKLQPALFWIGMANGVQVKPMGILSRIPLLVGGLRFKISCVVVHMDENKEDQFILGWPSLRVVKMVHDWKHDVLYIRSGTQSAT</sequence>
<keyword evidence="2" id="KW-1185">Reference proteome</keyword>